<dbReference type="Proteomes" id="UP001056201">
    <property type="component" value="Chromosome 1"/>
</dbReference>
<gene>
    <name evidence="1" type="ORF">MW290_11895</name>
</gene>
<evidence type="ECO:0000313" key="1">
    <source>
        <dbReference type="EMBL" id="URI06601.1"/>
    </source>
</evidence>
<organism evidence="1 2">
    <name type="scientific">Aquincola tertiaricarbonis</name>
    <dbReference type="NCBI Taxonomy" id="391953"/>
    <lineage>
        <taxon>Bacteria</taxon>
        <taxon>Pseudomonadati</taxon>
        <taxon>Pseudomonadota</taxon>
        <taxon>Betaproteobacteria</taxon>
        <taxon>Burkholderiales</taxon>
        <taxon>Sphaerotilaceae</taxon>
        <taxon>Aquincola</taxon>
    </lineage>
</organism>
<proteinExistence type="predicted"/>
<dbReference type="RefSeq" id="WP_250194863.1">
    <property type="nucleotide sequence ID" value="NZ_CP097635.1"/>
</dbReference>
<keyword evidence="2" id="KW-1185">Reference proteome</keyword>
<reference evidence="1" key="1">
    <citation type="submission" date="2022-05" db="EMBL/GenBank/DDBJ databases">
        <title>An RpoN-dependent PEP-CTERM gene is involved in floc formation of an Aquincola tertiaricarbonis strain.</title>
        <authorList>
            <person name="Qiu D."/>
            <person name="Xia M."/>
        </authorList>
    </citation>
    <scope>NUCLEOTIDE SEQUENCE</scope>
    <source>
        <strain evidence="1">RN12</strain>
    </source>
</reference>
<dbReference type="EMBL" id="CP097635">
    <property type="protein sequence ID" value="URI06601.1"/>
    <property type="molecule type" value="Genomic_DNA"/>
</dbReference>
<name>A0ABY4S018_AQUTE</name>
<evidence type="ECO:0000313" key="2">
    <source>
        <dbReference type="Proteomes" id="UP001056201"/>
    </source>
</evidence>
<accession>A0ABY4S018</accession>
<sequence length="61" mass="6596">MALIRCPACTDVVSSLVHACPSCRAHLRPVAAKADQRPRAPTPPRRLLPSVARVSHFPTRG</sequence>
<protein>
    <submittedName>
        <fullName evidence="1">Uncharacterized protein</fullName>
    </submittedName>
</protein>